<accession>A0A1T4MGB5</accession>
<feature type="domain" description="Cell wall hydrolase SleB" evidence="10">
    <location>
        <begin position="139"/>
        <end position="237"/>
    </location>
</feature>
<evidence type="ECO:0000256" key="1">
    <source>
        <dbReference type="ARBA" id="ARBA00007010"/>
    </source>
</evidence>
<dbReference type="SUPFAM" id="SSF47090">
    <property type="entry name" value="PGBD-like"/>
    <property type="match status" value="1"/>
</dbReference>
<dbReference type="InterPro" id="IPR036366">
    <property type="entry name" value="PGBDSf"/>
</dbReference>
<dbReference type="InterPro" id="IPR042047">
    <property type="entry name" value="SleB_dom1"/>
</dbReference>
<keyword evidence="12" id="KW-1185">Reference proteome</keyword>
<dbReference type="Gene3D" id="1.10.10.2520">
    <property type="entry name" value="Cell wall hydrolase SleB, domain 1"/>
    <property type="match status" value="1"/>
</dbReference>
<gene>
    <name evidence="11" type="ORF">SAMN02745973_01322</name>
</gene>
<dbReference type="GO" id="GO:0030435">
    <property type="term" value="P:sporulation resulting in formation of a cellular spore"/>
    <property type="evidence" value="ECO:0007669"/>
    <property type="project" value="UniProtKB-KW"/>
</dbReference>
<dbReference type="InterPro" id="IPR002477">
    <property type="entry name" value="Peptidoglycan-bd-like"/>
</dbReference>
<evidence type="ECO:0000256" key="2">
    <source>
        <dbReference type="ARBA" id="ARBA00018364"/>
    </source>
</evidence>
<dbReference type="InterPro" id="IPR011105">
    <property type="entry name" value="Cell_wall_hydrolase_SleB"/>
</dbReference>
<keyword evidence="6" id="KW-0749">Sporulation</keyword>
<dbReference type="Gene3D" id="6.20.240.60">
    <property type="match status" value="1"/>
</dbReference>
<feature type="domain" description="Peptidoglycan binding-like" evidence="9">
    <location>
        <begin position="44"/>
        <end position="99"/>
    </location>
</feature>
<dbReference type="AlphaFoldDB" id="A0A1T4MGB5"/>
<dbReference type="GO" id="GO:0071555">
    <property type="term" value="P:cell wall organization"/>
    <property type="evidence" value="ECO:0007669"/>
    <property type="project" value="UniProtKB-KW"/>
</dbReference>
<keyword evidence="3" id="KW-0309">Germination</keyword>
<evidence type="ECO:0000256" key="5">
    <source>
        <dbReference type="ARBA" id="ARBA00022801"/>
    </source>
</evidence>
<dbReference type="GO" id="GO:0009847">
    <property type="term" value="P:spore germination"/>
    <property type="evidence" value="ECO:0007669"/>
    <property type="project" value="UniProtKB-UniRule"/>
</dbReference>
<evidence type="ECO:0000256" key="6">
    <source>
        <dbReference type="ARBA" id="ARBA00022969"/>
    </source>
</evidence>
<dbReference type="EMBL" id="FUWV01000007">
    <property type="protein sequence ID" value="SJZ65982.1"/>
    <property type="molecule type" value="Genomic_DNA"/>
</dbReference>
<protein>
    <recommendedName>
        <fullName evidence="2 8">Spore cortex-lytic enzyme</fullName>
    </recommendedName>
</protein>
<reference evidence="11 12" key="1">
    <citation type="submission" date="2017-02" db="EMBL/GenBank/DDBJ databases">
        <authorList>
            <person name="Peterson S.W."/>
        </authorList>
    </citation>
    <scope>NUCLEOTIDE SEQUENCE [LARGE SCALE GENOMIC DNA]</scope>
    <source>
        <strain evidence="11 12">DSM 15102</strain>
    </source>
</reference>
<dbReference type="InterPro" id="IPR014224">
    <property type="entry name" value="Spore_cortex_SleB"/>
</dbReference>
<dbReference type="GO" id="GO:0016787">
    <property type="term" value="F:hydrolase activity"/>
    <property type="evidence" value="ECO:0007669"/>
    <property type="project" value="UniProtKB-KW"/>
</dbReference>
<dbReference type="Gene3D" id="1.10.101.10">
    <property type="entry name" value="PGBD-like superfamily/PGBD"/>
    <property type="match status" value="1"/>
</dbReference>
<dbReference type="InterPro" id="IPR036365">
    <property type="entry name" value="PGBD-like_sf"/>
</dbReference>
<evidence type="ECO:0000256" key="8">
    <source>
        <dbReference type="NCBIfam" id="TIGR02869"/>
    </source>
</evidence>
<evidence type="ECO:0000256" key="4">
    <source>
        <dbReference type="ARBA" id="ARBA00022729"/>
    </source>
</evidence>
<organism evidence="11 12">
    <name type="scientific">Garciella nitratireducens DSM 15102</name>
    <dbReference type="NCBI Taxonomy" id="1121911"/>
    <lineage>
        <taxon>Bacteria</taxon>
        <taxon>Bacillati</taxon>
        <taxon>Bacillota</taxon>
        <taxon>Clostridia</taxon>
        <taxon>Eubacteriales</taxon>
        <taxon>Eubacteriaceae</taxon>
        <taxon>Garciella</taxon>
    </lineage>
</organism>
<evidence type="ECO:0000259" key="10">
    <source>
        <dbReference type="Pfam" id="PF07486"/>
    </source>
</evidence>
<evidence type="ECO:0000313" key="11">
    <source>
        <dbReference type="EMBL" id="SJZ65982.1"/>
    </source>
</evidence>
<keyword evidence="7" id="KW-0961">Cell wall biogenesis/degradation</keyword>
<dbReference type="Pfam" id="PF01471">
    <property type="entry name" value="PG_binding_1"/>
    <property type="match status" value="1"/>
</dbReference>
<dbReference type="Pfam" id="PF07486">
    <property type="entry name" value="Hydrolase_2"/>
    <property type="match status" value="1"/>
</dbReference>
<keyword evidence="4" id="KW-0732">Signal</keyword>
<evidence type="ECO:0000313" key="12">
    <source>
        <dbReference type="Proteomes" id="UP000196365"/>
    </source>
</evidence>
<name>A0A1T4MGB5_9FIRM</name>
<dbReference type="RefSeq" id="WP_242960249.1">
    <property type="nucleotide sequence ID" value="NZ_FUWV01000007.1"/>
</dbReference>
<dbReference type="Proteomes" id="UP000196365">
    <property type="component" value="Unassembled WGS sequence"/>
</dbReference>
<keyword evidence="5" id="KW-0378">Hydrolase</keyword>
<sequence>MKTKKTMMFSVILVALICIFTMRGIDKYCYVFAANVIYYGSDPKDIQQVQQKLEEWGYMSDGQVDGQFGWKTEQAVKKFQRNHGLVADGKAGQQTLNAMGLGHLLEKQFIKSNYQASRGATNRDEAYLLAQAIHGEARGEPYIGKVAVGAVILNRVQHPSFPNTINGVIFQPGAFSAVSDGQIYLSPDENSIKAANDALTGWDPSGGAIYYYNPAKTTNQWVYSRPVIKTIGKHIFAK</sequence>
<dbReference type="NCBIfam" id="TIGR02869">
    <property type="entry name" value="spore_SleB"/>
    <property type="match status" value="1"/>
</dbReference>
<evidence type="ECO:0000256" key="7">
    <source>
        <dbReference type="ARBA" id="ARBA00023316"/>
    </source>
</evidence>
<evidence type="ECO:0000256" key="3">
    <source>
        <dbReference type="ARBA" id="ARBA00022544"/>
    </source>
</evidence>
<proteinExistence type="inferred from homology"/>
<evidence type="ECO:0000259" key="9">
    <source>
        <dbReference type="Pfam" id="PF01471"/>
    </source>
</evidence>
<comment type="similarity">
    <text evidence="1">Belongs to the SleB family.</text>
</comment>